<dbReference type="Pfam" id="PF13041">
    <property type="entry name" value="PPR_2"/>
    <property type="match status" value="1"/>
</dbReference>
<dbReference type="Gene3D" id="1.25.40.10">
    <property type="entry name" value="Tetratricopeptide repeat domain"/>
    <property type="match status" value="1"/>
</dbReference>
<dbReference type="InterPro" id="IPR051222">
    <property type="entry name" value="PPR/CCM1_RNA-binding"/>
</dbReference>
<dbReference type="OrthoDB" id="185373at2759"/>
<dbReference type="PANTHER" id="PTHR47942">
    <property type="entry name" value="TETRATRICOPEPTIDE REPEAT (TPR)-LIKE SUPERFAMILY PROTEIN-RELATED"/>
    <property type="match status" value="1"/>
</dbReference>
<sequence length="308" mass="34069">MVLSRTPATLSAQLRLVQDDPQTIRTIERRALWYGVRIDSFYVNALIDAYARLGDTAAAAAVLERLTVHRDQCRAAEAEGLVTAETAACPSALPPITSYTLNGVLKACARTGDAERAWKLLQDMDTRYGIPPDAISFTCAITAAAKSYETRVARQMYAMALERLRDTANVRLATAAILAERDDTEQAIRVFERLLKDAEKCQRGVASARTTSLTMPMDFRMPVQALVRVCGRARAPARAREIVLAVKRRSLCLIDLSYYRSFMKGVQESQERRQTQGIYDLTPLSPLSAPSLYLLKLECTAPGDTTDS</sequence>
<evidence type="ECO:0000256" key="1">
    <source>
        <dbReference type="ARBA" id="ARBA00022737"/>
    </source>
</evidence>
<dbReference type="NCBIfam" id="TIGR00756">
    <property type="entry name" value="PPR"/>
    <property type="match status" value="1"/>
</dbReference>
<evidence type="ECO:0000313" key="4">
    <source>
        <dbReference type="Proteomes" id="UP000530660"/>
    </source>
</evidence>
<accession>A0A7J7IBC6</accession>
<evidence type="ECO:0000256" key="2">
    <source>
        <dbReference type="PROSITE-ProRule" id="PRU00708"/>
    </source>
</evidence>
<dbReference type="Pfam" id="PF01535">
    <property type="entry name" value="PPR"/>
    <property type="match status" value="1"/>
</dbReference>
<keyword evidence="1" id="KW-0677">Repeat</keyword>
<keyword evidence="4" id="KW-1185">Reference proteome</keyword>
<gene>
    <name evidence="3" type="ORF">F1559_000369</name>
</gene>
<protein>
    <recommendedName>
        <fullName evidence="5">Pentacotripeptide-repeat region of PRORP domain-containing protein</fullName>
    </recommendedName>
</protein>
<name>A0A7J7IBC6_9RHOD</name>
<dbReference type="PANTHER" id="PTHR47942:SF63">
    <property type="entry name" value="PENTATRICOPEPTIDE REPEAT-CONTAINING PROTEIN"/>
    <property type="match status" value="1"/>
</dbReference>
<dbReference type="InterPro" id="IPR011990">
    <property type="entry name" value="TPR-like_helical_dom_sf"/>
</dbReference>
<proteinExistence type="predicted"/>
<dbReference type="PROSITE" id="PS51375">
    <property type="entry name" value="PPR"/>
    <property type="match status" value="1"/>
</dbReference>
<evidence type="ECO:0008006" key="5">
    <source>
        <dbReference type="Google" id="ProtNLM"/>
    </source>
</evidence>
<organism evidence="3 4">
    <name type="scientific">Cyanidiococcus yangmingshanensis</name>
    <dbReference type="NCBI Taxonomy" id="2690220"/>
    <lineage>
        <taxon>Eukaryota</taxon>
        <taxon>Rhodophyta</taxon>
        <taxon>Bangiophyceae</taxon>
        <taxon>Cyanidiales</taxon>
        <taxon>Cyanidiaceae</taxon>
        <taxon>Cyanidiococcus</taxon>
    </lineage>
</organism>
<reference evidence="3 4" key="1">
    <citation type="journal article" date="2020" name="J. Phycol.">
        <title>Comparative genome analysis reveals Cyanidiococcus gen. nov., a new extremophilic red algal genus sister to Cyanidioschyzon (Cyanidioschyzonaceae, Rhodophyta).</title>
        <authorList>
            <person name="Liu S.-L."/>
            <person name="Chiang Y.-R."/>
            <person name="Yoon H.S."/>
            <person name="Fu H.-Y."/>
        </authorList>
    </citation>
    <scope>NUCLEOTIDE SEQUENCE [LARGE SCALE GENOMIC DNA]</scope>
    <source>
        <strain evidence="3 4">THAL066</strain>
    </source>
</reference>
<comment type="caution">
    <text evidence="3">The sequence shown here is derived from an EMBL/GenBank/DDBJ whole genome shotgun (WGS) entry which is preliminary data.</text>
</comment>
<feature type="repeat" description="PPR" evidence="2">
    <location>
        <begin position="97"/>
        <end position="131"/>
    </location>
</feature>
<evidence type="ECO:0000313" key="3">
    <source>
        <dbReference type="EMBL" id="KAF6000383.1"/>
    </source>
</evidence>
<dbReference type="AlphaFoldDB" id="A0A7J7IBC6"/>
<dbReference type="EMBL" id="VWRR01000020">
    <property type="protein sequence ID" value="KAF6000383.1"/>
    <property type="molecule type" value="Genomic_DNA"/>
</dbReference>
<dbReference type="InterPro" id="IPR002885">
    <property type="entry name" value="PPR_rpt"/>
</dbReference>
<dbReference type="Proteomes" id="UP000530660">
    <property type="component" value="Unassembled WGS sequence"/>
</dbReference>